<dbReference type="InterPro" id="IPR001383">
    <property type="entry name" value="Ribosomal_bL28_bact-type"/>
</dbReference>
<dbReference type="GO" id="GO:0003735">
    <property type="term" value="F:structural constituent of ribosome"/>
    <property type="evidence" value="ECO:0007669"/>
    <property type="project" value="InterPro"/>
</dbReference>
<evidence type="ECO:0000256" key="2">
    <source>
        <dbReference type="ARBA" id="ARBA00022980"/>
    </source>
</evidence>
<organism evidence="6 7">
    <name type="scientific">Candidatus Gottesmanbacteria bacterium RIFCSPLOWO2_01_FULL_39_12b</name>
    <dbReference type="NCBI Taxonomy" id="1798388"/>
    <lineage>
        <taxon>Bacteria</taxon>
        <taxon>Candidatus Gottesmaniibacteriota</taxon>
    </lineage>
</organism>
<dbReference type="SUPFAM" id="SSF143800">
    <property type="entry name" value="L28p-like"/>
    <property type="match status" value="1"/>
</dbReference>
<reference evidence="6 7" key="1">
    <citation type="journal article" date="2016" name="Nat. Commun.">
        <title>Thousands of microbial genomes shed light on interconnected biogeochemical processes in an aquifer system.</title>
        <authorList>
            <person name="Anantharaman K."/>
            <person name="Brown C.T."/>
            <person name="Hug L.A."/>
            <person name="Sharon I."/>
            <person name="Castelle C.J."/>
            <person name="Probst A.J."/>
            <person name="Thomas B.C."/>
            <person name="Singh A."/>
            <person name="Wilkins M.J."/>
            <person name="Karaoz U."/>
            <person name="Brodie E.L."/>
            <person name="Williams K.H."/>
            <person name="Hubbard S.S."/>
            <person name="Banfield J.F."/>
        </authorList>
    </citation>
    <scope>NUCLEOTIDE SEQUENCE [LARGE SCALE GENOMIC DNA]</scope>
</reference>
<keyword evidence="3 5" id="KW-0687">Ribonucleoprotein</keyword>
<evidence type="ECO:0000313" key="7">
    <source>
        <dbReference type="Proteomes" id="UP000176609"/>
    </source>
</evidence>
<comment type="caution">
    <text evidence="6">The sequence shown here is derived from an EMBL/GenBank/DDBJ whole genome shotgun (WGS) entry which is preliminary data.</text>
</comment>
<dbReference type="PANTHER" id="PTHR39080:SF1">
    <property type="entry name" value="LARGE RIBOSOMAL SUBUNIT PROTEIN BL28A"/>
    <property type="match status" value="1"/>
</dbReference>
<evidence type="ECO:0000256" key="5">
    <source>
        <dbReference type="HAMAP-Rule" id="MF_00373"/>
    </source>
</evidence>
<dbReference type="GO" id="GO:1990904">
    <property type="term" value="C:ribonucleoprotein complex"/>
    <property type="evidence" value="ECO:0007669"/>
    <property type="project" value="UniProtKB-KW"/>
</dbReference>
<dbReference type="NCBIfam" id="TIGR00009">
    <property type="entry name" value="L28"/>
    <property type="match status" value="1"/>
</dbReference>
<keyword evidence="2 5" id="KW-0689">Ribosomal protein</keyword>
<accession>A0A1F6AQY7</accession>
<dbReference type="Pfam" id="PF00830">
    <property type="entry name" value="Ribosomal_L28"/>
    <property type="match status" value="1"/>
</dbReference>
<dbReference type="PANTHER" id="PTHR39080">
    <property type="entry name" value="50S RIBOSOMAL PROTEIN L28"/>
    <property type="match status" value="1"/>
</dbReference>
<dbReference type="HAMAP" id="MF_00373">
    <property type="entry name" value="Ribosomal_bL28"/>
    <property type="match status" value="1"/>
</dbReference>
<evidence type="ECO:0000256" key="1">
    <source>
        <dbReference type="ARBA" id="ARBA00008760"/>
    </source>
</evidence>
<dbReference type="InterPro" id="IPR034704">
    <property type="entry name" value="Ribosomal_bL28/bL31-like_sf"/>
</dbReference>
<name>A0A1F6AQY7_9BACT</name>
<evidence type="ECO:0000256" key="3">
    <source>
        <dbReference type="ARBA" id="ARBA00023274"/>
    </source>
</evidence>
<comment type="similarity">
    <text evidence="1 5">Belongs to the bacterial ribosomal protein bL28 family.</text>
</comment>
<evidence type="ECO:0000256" key="4">
    <source>
        <dbReference type="ARBA" id="ARBA00035174"/>
    </source>
</evidence>
<dbReference type="Gene3D" id="2.30.170.40">
    <property type="entry name" value="Ribosomal protein L28/L24"/>
    <property type="match status" value="1"/>
</dbReference>
<sequence length="108" mass="12149">MSLICEHCHKGVGYGHAVSHAKNRTRRLFKPNLQKIKGLKSGVYQRVKLCTSCIKRLKKDGRLGVFSLKKVEVKVKLKLPESKVPEAPKKVDRAAETLKIEEIVGKKS</sequence>
<dbReference type="InterPro" id="IPR050096">
    <property type="entry name" value="Bacterial_rp_bL28"/>
</dbReference>
<dbReference type="InterPro" id="IPR037147">
    <property type="entry name" value="Ribosomal_bL28_sf"/>
</dbReference>
<dbReference type="AlphaFoldDB" id="A0A1F6AQY7"/>
<dbReference type="GO" id="GO:0006412">
    <property type="term" value="P:translation"/>
    <property type="evidence" value="ECO:0007669"/>
    <property type="project" value="UniProtKB-UniRule"/>
</dbReference>
<gene>
    <name evidence="5" type="primary">rpmB</name>
    <name evidence="6" type="ORF">A2960_03115</name>
</gene>
<dbReference type="Proteomes" id="UP000176609">
    <property type="component" value="Unassembled WGS sequence"/>
</dbReference>
<dbReference type="EMBL" id="MFJR01000007">
    <property type="protein sequence ID" value="OGG27104.1"/>
    <property type="molecule type" value="Genomic_DNA"/>
</dbReference>
<proteinExistence type="inferred from homology"/>
<dbReference type="InterPro" id="IPR026569">
    <property type="entry name" value="Ribosomal_bL28"/>
</dbReference>
<evidence type="ECO:0000313" key="6">
    <source>
        <dbReference type="EMBL" id="OGG27104.1"/>
    </source>
</evidence>
<protein>
    <recommendedName>
        <fullName evidence="4 5">Large ribosomal subunit protein bL28</fullName>
    </recommendedName>
</protein>
<dbReference type="GO" id="GO:0005840">
    <property type="term" value="C:ribosome"/>
    <property type="evidence" value="ECO:0007669"/>
    <property type="project" value="UniProtKB-KW"/>
</dbReference>